<name>A0A5C3PYA3_9APHY</name>
<evidence type="ECO:0000256" key="1">
    <source>
        <dbReference type="SAM" id="MobiDB-lite"/>
    </source>
</evidence>
<sequence>MRSHPRAGLPYRAPVSGSPAYPSCRLDRDGSRGRVRCHLALPSQQARWALARCTTHCAVIHDSARCMWRSAAYLQESSSSLALNAVQIGFAEGQICALLTRSLLGFAALHWSLAQPFSGVRWFSSRKGRVFAYCDSYVPRRFFH</sequence>
<reference evidence="2 3" key="1">
    <citation type="journal article" date="2019" name="Nat. Ecol. Evol.">
        <title>Megaphylogeny resolves global patterns of mushroom evolution.</title>
        <authorList>
            <person name="Varga T."/>
            <person name="Krizsan K."/>
            <person name="Foldi C."/>
            <person name="Dima B."/>
            <person name="Sanchez-Garcia M."/>
            <person name="Sanchez-Ramirez S."/>
            <person name="Szollosi G.J."/>
            <person name="Szarkandi J.G."/>
            <person name="Papp V."/>
            <person name="Albert L."/>
            <person name="Andreopoulos W."/>
            <person name="Angelini C."/>
            <person name="Antonin V."/>
            <person name="Barry K.W."/>
            <person name="Bougher N.L."/>
            <person name="Buchanan P."/>
            <person name="Buyck B."/>
            <person name="Bense V."/>
            <person name="Catcheside P."/>
            <person name="Chovatia M."/>
            <person name="Cooper J."/>
            <person name="Damon W."/>
            <person name="Desjardin D."/>
            <person name="Finy P."/>
            <person name="Geml J."/>
            <person name="Haridas S."/>
            <person name="Hughes K."/>
            <person name="Justo A."/>
            <person name="Karasinski D."/>
            <person name="Kautmanova I."/>
            <person name="Kiss B."/>
            <person name="Kocsube S."/>
            <person name="Kotiranta H."/>
            <person name="LaButti K.M."/>
            <person name="Lechner B.E."/>
            <person name="Liimatainen K."/>
            <person name="Lipzen A."/>
            <person name="Lukacs Z."/>
            <person name="Mihaltcheva S."/>
            <person name="Morgado L.N."/>
            <person name="Niskanen T."/>
            <person name="Noordeloos M.E."/>
            <person name="Ohm R.A."/>
            <person name="Ortiz-Santana B."/>
            <person name="Ovrebo C."/>
            <person name="Racz N."/>
            <person name="Riley R."/>
            <person name="Savchenko A."/>
            <person name="Shiryaev A."/>
            <person name="Soop K."/>
            <person name="Spirin V."/>
            <person name="Szebenyi C."/>
            <person name="Tomsovsky M."/>
            <person name="Tulloss R.E."/>
            <person name="Uehling J."/>
            <person name="Grigoriev I.V."/>
            <person name="Vagvolgyi C."/>
            <person name="Papp T."/>
            <person name="Martin F.M."/>
            <person name="Miettinen O."/>
            <person name="Hibbett D.S."/>
            <person name="Nagy L.G."/>
        </authorList>
    </citation>
    <scope>NUCLEOTIDE SEQUENCE [LARGE SCALE GENOMIC DNA]</scope>
    <source>
        <strain evidence="2 3">HHB13444</strain>
    </source>
</reference>
<dbReference type="EMBL" id="ML211029">
    <property type="protein sequence ID" value="TFK91093.1"/>
    <property type="molecule type" value="Genomic_DNA"/>
</dbReference>
<dbReference type="AlphaFoldDB" id="A0A5C3PYA3"/>
<accession>A0A5C3PYA3</accession>
<dbReference type="InParanoid" id="A0A5C3PYA3"/>
<keyword evidence="3" id="KW-1185">Reference proteome</keyword>
<proteinExistence type="predicted"/>
<dbReference type="Proteomes" id="UP000308197">
    <property type="component" value="Unassembled WGS sequence"/>
</dbReference>
<gene>
    <name evidence="2" type="ORF">K466DRAFT_346057</name>
</gene>
<protein>
    <submittedName>
        <fullName evidence="2">Uncharacterized protein</fullName>
    </submittedName>
</protein>
<organism evidence="2 3">
    <name type="scientific">Polyporus arcularius HHB13444</name>
    <dbReference type="NCBI Taxonomy" id="1314778"/>
    <lineage>
        <taxon>Eukaryota</taxon>
        <taxon>Fungi</taxon>
        <taxon>Dikarya</taxon>
        <taxon>Basidiomycota</taxon>
        <taxon>Agaricomycotina</taxon>
        <taxon>Agaricomycetes</taxon>
        <taxon>Polyporales</taxon>
        <taxon>Polyporaceae</taxon>
        <taxon>Polyporus</taxon>
    </lineage>
</organism>
<evidence type="ECO:0000313" key="2">
    <source>
        <dbReference type="EMBL" id="TFK91093.1"/>
    </source>
</evidence>
<feature type="region of interest" description="Disordered" evidence="1">
    <location>
        <begin position="1"/>
        <end position="20"/>
    </location>
</feature>
<evidence type="ECO:0000313" key="3">
    <source>
        <dbReference type="Proteomes" id="UP000308197"/>
    </source>
</evidence>